<dbReference type="PROSITE" id="PS50075">
    <property type="entry name" value="CARRIER"/>
    <property type="match status" value="1"/>
</dbReference>
<feature type="domain" description="Carrier" evidence="3">
    <location>
        <begin position="13"/>
        <end position="89"/>
    </location>
</feature>
<dbReference type="InterPro" id="IPR036736">
    <property type="entry name" value="ACP-like_sf"/>
</dbReference>
<comment type="caution">
    <text evidence="4">The sequence shown here is derived from an EMBL/GenBank/DDBJ whole genome shotgun (WGS) entry which is preliminary data.</text>
</comment>
<dbReference type="Pfam" id="PF00550">
    <property type="entry name" value="PP-binding"/>
    <property type="match status" value="1"/>
</dbReference>
<dbReference type="PANTHER" id="PTHR45527:SF1">
    <property type="entry name" value="FATTY ACID SYNTHASE"/>
    <property type="match status" value="1"/>
</dbReference>
<dbReference type="PANTHER" id="PTHR45527">
    <property type="entry name" value="NONRIBOSOMAL PEPTIDE SYNTHETASE"/>
    <property type="match status" value="1"/>
</dbReference>
<name>A0ABN3CE57_9ACTN</name>
<dbReference type="InterPro" id="IPR009081">
    <property type="entry name" value="PP-bd_ACP"/>
</dbReference>
<organism evidence="4 5">
    <name type="scientific">Nonomuraea monospora</name>
    <dbReference type="NCBI Taxonomy" id="568818"/>
    <lineage>
        <taxon>Bacteria</taxon>
        <taxon>Bacillati</taxon>
        <taxon>Actinomycetota</taxon>
        <taxon>Actinomycetes</taxon>
        <taxon>Streptosporangiales</taxon>
        <taxon>Streptosporangiaceae</taxon>
        <taxon>Nonomuraea</taxon>
    </lineage>
</organism>
<dbReference type="Proteomes" id="UP001499843">
    <property type="component" value="Unassembled WGS sequence"/>
</dbReference>
<keyword evidence="2" id="KW-0597">Phosphoprotein</keyword>
<evidence type="ECO:0000313" key="5">
    <source>
        <dbReference type="Proteomes" id="UP001499843"/>
    </source>
</evidence>
<dbReference type="InterPro" id="IPR020806">
    <property type="entry name" value="PKS_PP-bd"/>
</dbReference>
<dbReference type="EMBL" id="BAAAQX010000006">
    <property type="protein sequence ID" value="GAA2207636.1"/>
    <property type="molecule type" value="Genomic_DNA"/>
</dbReference>
<evidence type="ECO:0000313" key="4">
    <source>
        <dbReference type="EMBL" id="GAA2207636.1"/>
    </source>
</evidence>
<evidence type="ECO:0000256" key="1">
    <source>
        <dbReference type="ARBA" id="ARBA00022450"/>
    </source>
</evidence>
<dbReference type="Gene3D" id="1.10.1200.10">
    <property type="entry name" value="ACP-like"/>
    <property type="match status" value="1"/>
</dbReference>
<protein>
    <recommendedName>
        <fullName evidence="3">Carrier domain-containing protein</fullName>
    </recommendedName>
</protein>
<sequence length="96" mass="10317">MGMNSAGGRAGHGFPPPDTGLVIAAFMDVLANDEMVEPDTDFFDAGGNSVLAGRLVARVARTFGMKIKLKDVFTYRTPDELAGRLHELSRAPARPR</sequence>
<dbReference type="SUPFAM" id="SSF47336">
    <property type="entry name" value="ACP-like"/>
    <property type="match status" value="1"/>
</dbReference>
<reference evidence="4 5" key="1">
    <citation type="journal article" date="2019" name="Int. J. Syst. Evol. Microbiol.">
        <title>The Global Catalogue of Microorganisms (GCM) 10K type strain sequencing project: providing services to taxonomists for standard genome sequencing and annotation.</title>
        <authorList>
            <consortium name="The Broad Institute Genomics Platform"/>
            <consortium name="The Broad Institute Genome Sequencing Center for Infectious Disease"/>
            <person name="Wu L."/>
            <person name="Ma J."/>
        </authorList>
    </citation>
    <scope>NUCLEOTIDE SEQUENCE [LARGE SCALE GENOMIC DNA]</scope>
    <source>
        <strain evidence="4 5">JCM 16114</strain>
    </source>
</reference>
<keyword evidence="5" id="KW-1185">Reference proteome</keyword>
<accession>A0ABN3CE57</accession>
<evidence type="ECO:0000256" key="2">
    <source>
        <dbReference type="ARBA" id="ARBA00022553"/>
    </source>
</evidence>
<proteinExistence type="predicted"/>
<gene>
    <name evidence="4" type="ORF">GCM10009850_030940</name>
</gene>
<dbReference type="SMART" id="SM00823">
    <property type="entry name" value="PKS_PP"/>
    <property type="match status" value="1"/>
</dbReference>
<evidence type="ECO:0000259" key="3">
    <source>
        <dbReference type="PROSITE" id="PS50075"/>
    </source>
</evidence>
<keyword evidence="1" id="KW-0596">Phosphopantetheine</keyword>